<dbReference type="GO" id="GO:0030170">
    <property type="term" value="F:pyridoxal phosphate binding"/>
    <property type="evidence" value="ECO:0007669"/>
    <property type="project" value="InterPro"/>
</dbReference>
<dbReference type="EC" id="2.6.1.-" evidence="4"/>
<keyword evidence="7" id="KW-1185">Reference proteome</keyword>
<dbReference type="PANTHER" id="PTHR42832">
    <property type="entry name" value="AMINO ACID AMINOTRANSFERASE"/>
    <property type="match status" value="1"/>
</dbReference>
<dbReference type="PANTHER" id="PTHR42832:SF3">
    <property type="entry name" value="L-GLUTAMINE--4-(METHYLSULFANYL)-2-OXOBUTANOATE AMINOTRANSFERASE"/>
    <property type="match status" value="1"/>
</dbReference>
<evidence type="ECO:0000256" key="3">
    <source>
        <dbReference type="ARBA" id="ARBA00022679"/>
    </source>
</evidence>
<dbReference type="GO" id="GO:0008483">
    <property type="term" value="F:transaminase activity"/>
    <property type="evidence" value="ECO:0007669"/>
    <property type="project" value="UniProtKB-KW"/>
</dbReference>
<evidence type="ECO:0000313" key="6">
    <source>
        <dbReference type="EMBL" id="SFJ38992.1"/>
    </source>
</evidence>
<reference evidence="6 7" key="1">
    <citation type="submission" date="2016-10" db="EMBL/GenBank/DDBJ databases">
        <authorList>
            <person name="de Groot N.N."/>
        </authorList>
    </citation>
    <scope>NUCLEOTIDE SEQUENCE [LARGE SCALE GENOMIC DNA]</scope>
    <source>
        <strain evidence="6 7">RK1</strain>
    </source>
</reference>
<dbReference type="InterPro" id="IPR015422">
    <property type="entry name" value="PyrdxlP-dep_Trfase_small"/>
</dbReference>
<accession>A0A1I3QZR9</accession>
<dbReference type="Proteomes" id="UP000198670">
    <property type="component" value="Unassembled WGS sequence"/>
</dbReference>
<dbReference type="InterPro" id="IPR050881">
    <property type="entry name" value="LL-DAP_aminotransferase"/>
</dbReference>
<evidence type="ECO:0000259" key="5">
    <source>
        <dbReference type="Pfam" id="PF00155"/>
    </source>
</evidence>
<organism evidence="6 7">
    <name type="scientific">Parapedobacter indicus</name>
    <dbReference type="NCBI Taxonomy" id="1477437"/>
    <lineage>
        <taxon>Bacteria</taxon>
        <taxon>Pseudomonadati</taxon>
        <taxon>Bacteroidota</taxon>
        <taxon>Sphingobacteriia</taxon>
        <taxon>Sphingobacteriales</taxon>
        <taxon>Sphingobacteriaceae</taxon>
        <taxon>Parapedobacter</taxon>
    </lineage>
</organism>
<comment type="cofactor">
    <cofactor evidence="1 4">
        <name>pyridoxal 5'-phosphate</name>
        <dbReference type="ChEBI" id="CHEBI:597326"/>
    </cofactor>
</comment>
<protein>
    <recommendedName>
        <fullName evidence="4">Aminotransferase</fullName>
        <ecNumber evidence="4">2.6.1.-</ecNumber>
    </recommendedName>
</protein>
<comment type="similarity">
    <text evidence="4">Belongs to the class-I pyridoxal-phosphate-dependent aminotransferase family.</text>
</comment>
<gene>
    <name evidence="6" type="ORF">SAMN05444682_109169</name>
</gene>
<dbReference type="InterPro" id="IPR004838">
    <property type="entry name" value="NHTrfase_class1_PyrdxlP-BS"/>
</dbReference>
<name>A0A1I3QZR9_9SPHI</name>
<evidence type="ECO:0000256" key="4">
    <source>
        <dbReference type="RuleBase" id="RU000481"/>
    </source>
</evidence>
<keyword evidence="2 4" id="KW-0032">Aminotransferase</keyword>
<proteinExistence type="inferred from homology"/>
<dbReference type="AlphaFoldDB" id="A0A1I3QZR9"/>
<sequence>MQIQVAKRLQHTEEYYFSRKLREIEALNQSGEKVINLGIGSPDLPPHPSVVETLHEYALLPHTHAYQNYQGILPLREAIANWYARYYEVSLDPNKNVLPLIGSKEGIVHICMTYLADGDEALFPNPGYPAYSAAIRLSGATGIPYTLTPENNWLPNLDALAKTDLSRVKIMWLNYPHMPTGTVATGTFFGEAVAFAKQHNILLCHDNPYSFILNDHPQSIMALEGAFDVAIELNSLSKSANMAGWRIGMLVGAEARIKEIIRFKSNMDSGMFLPAQMAAAKALSLGPEWYSELNRTYRNRREKVYQLLDTLGCSYDKGQVGLFVWAKIPKSYADGYALSDEVLHRSRVFITPGGIFGDAGMSYIRVSLCAAESTLDQAYKRVVLAAAADNDSSIS</sequence>
<dbReference type="STRING" id="1477437.SAMN05444682_109169"/>
<dbReference type="EMBL" id="FOQO01000009">
    <property type="protein sequence ID" value="SFJ38992.1"/>
    <property type="molecule type" value="Genomic_DNA"/>
</dbReference>
<dbReference type="PROSITE" id="PS00105">
    <property type="entry name" value="AA_TRANSFER_CLASS_1"/>
    <property type="match status" value="1"/>
</dbReference>
<dbReference type="Gene3D" id="3.40.640.10">
    <property type="entry name" value="Type I PLP-dependent aspartate aminotransferase-like (Major domain)"/>
    <property type="match status" value="1"/>
</dbReference>
<keyword evidence="3 4" id="KW-0808">Transferase</keyword>
<dbReference type="RefSeq" id="WP_090629151.1">
    <property type="nucleotide sequence ID" value="NZ_FOQO01000009.1"/>
</dbReference>
<dbReference type="SUPFAM" id="SSF53383">
    <property type="entry name" value="PLP-dependent transferases"/>
    <property type="match status" value="1"/>
</dbReference>
<evidence type="ECO:0000256" key="1">
    <source>
        <dbReference type="ARBA" id="ARBA00001933"/>
    </source>
</evidence>
<dbReference type="Gene3D" id="3.90.1150.10">
    <property type="entry name" value="Aspartate Aminotransferase, domain 1"/>
    <property type="match status" value="1"/>
</dbReference>
<dbReference type="Pfam" id="PF00155">
    <property type="entry name" value="Aminotran_1_2"/>
    <property type="match status" value="1"/>
</dbReference>
<dbReference type="InterPro" id="IPR004839">
    <property type="entry name" value="Aminotransferase_I/II_large"/>
</dbReference>
<evidence type="ECO:0000256" key="2">
    <source>
        <dbReference type="ARBA" id="ARBA00022576"/>
    </source>
</evidence>
<feature type="domain" description="Aminotransferase class I/classII large" evidence="5">
    <location>
        <begin position="33"/>
        <end position="381"/>
    </location>
</feature>
<dbReference type="CDD" id="cd00609">
    <property type="entry name" value="AAT_like"/>
    <property type="match status" value="1"/>
</dbReference>
<dbReference type="OrthoDB" id="9802328at2"/>
<dbReference type="InterPro" id="IPR015424">
    <property type="entry name" value="PyrdxlP-dep_Trfase"/>
</dbReference>
<evidence type="ECO:0000313" key="7">
    <source>
        <dbReference type="Proteomes" id="UP000198670"/>
    </source>
</evidence>
<dbReference type="InterPro" id="IPR015421">
    <property type="entry name" value="PyrdxlP-dep_Trfase_major"/>
</dbReference>